<dbReference type="Pfam" id="PF06470">
    <property type="entry name" value="SMC_hinge"/>
    <property type="match status" value="1"/>
</dbReference>
<keyword evidence="6 7" id="KW-0238">DNA-binding</keyword>
<dbReference type="GO" id="GO:0006260">
    <property type="term" value="P:DNA replication"/>
    <property type="evidence" value="ECO:0007669"/>
    <property type="project" value="UniProtKB-UniRule"/>
</dbReference>
<comment type="similarity">
    <text evidence="7">Belongs to the SMC family.</text>
</comment>
<feature type="coiled-coil region" evidence="7">
    <location>
        <begin position="300"/>
        <end position="501"/>
    </location>
</feature>
<dbReference type="NCBIfam" id="TIGR02168">
    <property type="entry name" value="SMC_prok_B"/>
    <property type="match status" value="1"/>
</dbReference>
<dbReference type="RefSeq" id="WP_108915777.1">
    <property type="nucleotide sequence ID" value="NZ_BGJY01000001.1"/>
</dbReference>
<comment type="domain">
    <text evidence="7">Contains large globular domains required for ATP hydrolysis at each terminus and a third globular domain forming a flexible hinge near the middle of the molecule. These domains are separated by coiled-coil structures.</text>
</comment>
<accession>A0A2U1SV47</accession>
<organism evidence="10 11">
    <name type="scientific">Methylosinus sporium</name>
    <dbReference type="NCBI Taxonomy" id="428"/>
    <lineage>
        <taxon>Bacteria</taxon>
        <taxon>Pseudomonadati</taxon>
        <taxon>Pseudomonadota</taxon>
        <taxon>Alphaproteobacteria</taxon>
        <taxon>Hyphomicrobiales</taxon>
        <taxon>Methylocystaceae</taxon>
        <taxon>Methylosinus</taxon>
    </lineage>
</organism>
<dbReference type="InterPro" id="IPR003395">
    <property type="entry name" value="RecF/RecN/SMC_N"/>
</dbReference>
<dbReference type="AlphaFoldDB" id="A0A2U1SV47"/>
<comment type="subunit">
    <text evidence="7">Homodimer.</text>
</comment>
<comment type="caution">
    <text evidence="10">The sequence shown here is derived from an EMBL/GenBank/DDBJ whole genome shotgun (WGS) entry which is preliminary data.</text>
</comment>
<dbReference type="SUPFAM" id="SSF75553">
    <property type="entry name" value="Smc hinge domain"/>
    <property type="match status" value="1"/>
</dbReference>
<evidence type="ECO:0000256" key="4">
    <source>
        <dbReference type="ARBA" id="ARBA00022840"/>
    </source>
</evidence>
<dbReference type="InterPro" id="IPR010935">
    <property type="entry name" value="SMC_hinge"/>
</dbReference>
<feature type="coiled-coil region" evidence="7">
    <location>
        <begin position="789"/>
        <end position="900"/>
    </location>
</feature>
<dbReference type="CDD" id="cd03278">
    <property type="entry name" value="ABC_SMC_barmotin"/>
    <property type="match status" value="1"/>
</dbReference>
<evidence type="ECO:0000256" key="5">
    <source>
        <dbReference type="ARBA" id="ARBA00023054"/>
    </source>
</evidence>
<dbReference type="GO" id="GO:0003677">
    <property type="term" value="F:DNA binding"/>
    <property type="evidence" value="ECO:0007669"/>
    <property type="project" value="UniProtKB-UniRule"/>
</dbReference>
<feature type="coiled-coil region" evidence="7">
    <location>
        <begin position="629"/>
        <end position="726"/>
    </location>
</feature>
<dbReference type="GO" id="GO:0030261">
    <property type="term" value="P:chromosome condensation"/>
    <property type="evidence" value="ECO:0007669"/>
    <property type="project" value="InterPro"/>
</dbReference>
<evidence type="ECO:0000256" key="3">
    <source>
        <dbReference type="ARBA" id="ARBA00022741"/>
    </source>
</evidence>
<reference evidence="10 11" key="1">
    <citation type="journal article" date="2018" name="Appl. Microbiol. Biotechnol.">
        <title>Co-cultivation of the strictly anaerobic methanogen Methanosarcina barkeri with aerobic methanotrophs in an oxygen-limited membrane bioreactor.</title>
        <authorList>
            <person name="In 't Zandt M.H."/>
            <person name="van den Bosch T.J.M."/>
            <person name="Rijkers R."/>
            <person name="van Kessel M.A.H.J."/>
            <person name="Jetten M.S.M."/>
            <person name="Welte C.U."/>
        </authorList>
    </citation>
    <scope>NUCLEOTIDE SEQUENCE [LARGE SCALE GENOMIC DNA]</scope>
    <source>
        <strain evidence="10 11">DSM 17706</strain>
    </source>
</reference>
<dbReference type="Pfam" id="PF02463">
    <property type="entry name" value="SMC_N"/>
    <property type="match status" value="1"/>
</dbReference>
<dbReference type="HAMAP" id="MF_01894">
    <property type="entry name" value="Smc_prok"/>
    <property type="match status" value="1"/>
</dbReference>
<dbReference type="SUPFAM" id="SSF52540">
    <property type="entry name" value="P-loop containing nucleoside triphosphate hydrolases"/>
    <property type="match status" value="1"/>
</dbReference>
<dbReference type="EMBL" id="PUIV01000002">
    <property type="protein sequence ID" value="PWB95491.1"/>
    <property type="molecule type" value="Genomic_DNA"/>
</dbReference>
<protein>
    <recommendedName>
        <fullName evidence="7">Chromosome partition protein Smc</fullName>
    </recommendedName>
</protein>
<keyword evidence="5 7" id="KW-0175">Coiled coil</keyword>
<dbReference type="GO" id="GO:0016887">
    <property type="term" value="F:ATP hydrolysis activity"/>
    <property type="evidence" value="ECO:0007669"/>
    <property type="project" value="InterPro"/>
</dbReference>
<name>A0A2U1SV47_METSR</name>
<comment type="function">
    <text evidence="7">Required for chromosome condensation and partitioning.</text>
</comment>
<feature type="domain" description="RecF/RecN/SMC N-terminal" evidence="8">
    <location>
        <begin position="4"/>
        <end position="1135"/>
    </location>
</feature>
<feature type="coiled-coil region" evidence="7">
    <location>
        <begin position="177"/>
        <end position="261"/>
    </location>
</feature>
<sequence length="1152" mass="126242">MKFQRLRLLGFKSFCEATDFLIEPGLTGVVGPNGCGKSNLVEALRWVMGENSYKNMRGSGMDDVIFSGGGSRPARNVAEVGLVLDNSSRTAPAAFNDAETLEVTRRIEREAGSTYRINGREVRAKDVQLLFADAATGARSPALVRQGQIGEIISAKPQARRRILEDAAGVAGLHSRRHEAELRLTAAAENLTRLEDVLKQVDGQTESLRRQARQAQRYRAVAAEIRKNEALAAYIAHRQASEQLTAAERKLEEDLKLVEERTLQQAEAARLQAIAAFELPKLRDREAEAGAALHRLIMARDALDGEEKRAKDRIAELTRHAEQFARDVERERALIDDAAEVTQRLEDERGELAEQDAIGAEREEAARERLAEIEEALARTEAELSEAQQSLAGVNAQRAALEAALREETQRVSRFEAELTRVETEFALIAGQGGAAEEVERLAESLEMANEQAREADETALMAEEAAIEAREAESLSRQPLAEAEKRAGRLETEARTLEKLLESGGGDLWAPIVESVSVEKGYETALGAALGDDLDASVETSAPAHWALTSGAGDPSLPPGVRTLAEMVQAPPALARRLAQIGVVLRSEGAALRSMLKPGQRLVSKEGDLWRWDGFTQAAEAPTPAARRLAEKNRLADLRLEAAAARETADALADEAQTAQEQARAAALAESAAREGQRRARAVVEEARERHVVAERRLGQIAQRLSALEEAKAQILANRDEAAMKREGAAHALDALDEPASLAGAVEHVRSRAAAERAQAGEARAALTSLRHQAETRAARKSAILRENASWMERRDRAQDRIAELERRLEDSRDEQERLIDSPETFLLQRRNLLSAIEEAEAARRAAADARTTGETAQAESDRAARMALEAMSAAREEKARSEAQLEAARRRSADVEHAIAMELESEEHSLAELAGVTGEETQLPSIPDIERKLEGLKADRERLGAVNLRAEEELGEIETQRDKMMAEREDLAEAIKKLRGAIASLNKEGRERLLVAFEQVNAHFKELFSLLFGGGTAELQLIESDDPLEAGLDILARPPGKKPQTMTLLSGGEQALTAMSLIFAVFLTNPSPICVLDEVDAPLDDYNVERFCALLEDMRKKTDTRFVAITHNPITMARMDRLFGVTQAERGISQLVSVDLEQAERYAQAV</sequence>
<dbReference type="GO" id="GO:0007059">
    <property type="term" value="P:chromosome segregation"/>
    <property type="evidence" value="ECO:0007669"/>
    <property type="project" value="UniProtKB-UniRule"/>
</dbReference>
<dbReference type="GO" id="GO:0005737">
    <property type="term" value="C:cytoplasm"/>
    <property type="evidence" value="ECO:0007669"/>
    <property type="project" value="UniProtKB-SubCell"/>
</dbReference>
<proteinExistence type="inferred from homology"/>
<dbReference type="PANTHER" id="PTHR43977">
    <property type="entry name" value="STRUCTURAL MAINTENANCE OF CHROMOSOMES PROTEIN 3"/>
    <property type="match status" value="1"/>
</dbReference>
<evidence type="ECO:0000256" key="6">
    <source>
        <dbReference type="ARBA" id="ARBA00023125"/>
    </source>
</evidence>
<dbReference type="PIRSF" id="PIRSF005719">
    <property type="entry name" value="SMC"/>
    <property type="match status" value="1"/>
</dbReference>
<evidence type="ECO:0000313" key="10">
    <source>
        <dbReference type="EMBL" id="PWB95491.1"/>
    </source>
</evidence>
<dbReference type="GO" id="GO:0007062">
    <property type="term" value="P:sister chromatid cohesion"/>
    <property type="evidence" value="ECO:0007669"/>
    <property type="project" value="InterPro"/>
</dbReference>
<comment type="subcellular location">
    <subcellularLocation>
        <location evidence="1 7">Cytoplasm</location>
    </subcellularLocation>
</comment>
<keyword evidence="11" id="KW-1185">Reference proteome</keyword>
<dbReference type="FunFam" id="3.40.50.300:FF:000901">
    <property type="entry name" value="Chromosome partition protein Smc"/>
    <property type="match status" value="1"/>
</dbReference>
<dbReference type="InterPro" id="IPR027417">
    <property type="entry name" value="P-loop_NTPase"/>
</dbReference>
<feature type="binding site" evidence="7">
    <location>
        <begin position="32"/>
        <end position="39"/>
    </location>
    <ligand>
        <name>ATP</name>
        <dbReference type="ChEBI" id="CHEBI:30616"/>
    </ligand>
</feature>
<dbReference type="OrthoDB" id="9808768at2"/>
<dbReference type="GO" id="GO:0005524">
    <property type="term" value="F:ATP binding"/>
    <property type="evidence" value="ECO:0007669"/>
    <property type="project" value="UniProtKB-UniRule"/>
</dbReference>
<dbReference type="Gene3D" id="3.40.50.300">
    <property type="entry name" value="P-loop containing nucleotide triphosphate hydrolases"/>
    <property type="match status" value="2"/>
</dbReference>
<dbReference type="InterPro" id="IPR011890">
    <property type="entry name" value="SMC_prok"/>
</dbReference>
<evidence type="ECO:0000256" key="7">
    <source>
        <dbReference type="HAMAP-Rule" id="MF_01894"/>
    </source>
</evidence>
<evidence type="ECO:0000259" key="9">
    <source>
        <dbReference type="Pfam" id="PF06470"/>
    </source>
</evidence>
<dbReference type="InterPro" id="IPR024704">
    <property type="entry name" value="SMC"/>
</dbReference>
<feature type="domain" description="SMC hinge" evidence="9">
    <location>
        <begin position="510"/>
        <end position="549"/>
    </location>
</feature>
<gene>
    <name evidence="7 10" type="primary">smc</name>
    <name evidence="10" type="ORF">C5689_02960</name>
</gene>
<keyword evidence="3 7" id="KW-0547">Nucleotide-binding</keyword>
<dbReference type="InterPro" id="IPR036277">
    <property type="entry name" value="SMC_hinge_sf"/>
</dbReference>
<keyword evidence="2 7" id="KW-0963">Cytoplasm</keyword>
<keyword evidence="4 7" id="KW-0067">ATP-binding</keyword>
<dbReference type="GO" id="GO:0005694">
    <property type="term" value="C:chromosome"/>
    <property type="evidence" value="ECO:0007669"/>
    <property type="project" value="InterPro"/>
</dbReference>
<evidence type="ECO:0000313" key="11">
    <source>
        <dbReference type="Proteomes" id="UP000245137"/>
    </source>
</evidence>
<evidence type="ECO:0000256" key="1">
    <source>
        <dbReference type="ARBA" id="ARBA00004496"/>
    </source>
</evidence>
<dbReference type="Proteomes" id="UP000245137">
    <property type="component" value="Unassembled WGS sequence"/>
</dbReference>
<feature type="coiled-coil region" evidence="7">
    <location>
        <begin position="935"/>
        <end position="990"/>
    </location>
</feature>
<evidence type="ECO:0000259" key="8">
    <source>
        <dbReference type="Pfam" id="PF02463"/>
    </source>
</evidence>
<evidence type="ECO:0000256" key="2">
    <source>
        <dbReference type="ARBA" id="ARBA00022490"/>
    </source>
</evidence>